<evidence type="ECO:0000313" key="3">
    <source>
        <dbReference type="Proteomes" id="UP000561438"/>
    </source>
</evidence>
<dbReference type="Gene3D" id="2.60.40.2250">
    <property type="match status" value="1"/>
</dbReference>
<organism evidence="2 3">
    <name type="scientific">Qipengyuania atrilutea</name>
    <dbReference type="NCBI Taxonomy" id="2744473"/>
    <lineage>
        <taxon>Bacteria</taxon>
        <taxon>Pseudomonadati</taxon>
        <taxon>Pseudomonadota</taxon>
        <taxon>Alphaproteobacteria</taxon>
        <taxon>Sphingomonadales</taxon>
        <taxon>Erythrobacteraceae</taxon>
        <taxon>Qipengyuania</taxon>
    </lineage>
</organism>
<dbReference type="Proteomes" id="UP000561438">
    <property type="component" value="Unassembled WGS sequence"/>
</dbReference>
<sequence length="265" mass="29072">MTISIDVSFAYSGDQPTDVLLQFEAAAIPEQQILSCDTKLGDAEHIARIPAQDDIGERIWVRSEGRFEIDYKAEVEVQRLIADVSELCQLDTHDLPGESVQYLFDSRYCQADRMQSFVEDEFGELSGGKRVMAMHNWISSHFSYVPGASNANTTAVDSFIERRGICRDYAHVMVTLARASSIPARFVSCFAPGVEPPDFHAVAEVFLEDQSTPGGGAWYLVDATGMGTASDIVKIGVGRDAADVSFMTSFGLTEFIEKTVTVSQS</sequence>
<accession>A0A850H466</accession>
<dbReference type="PANTHER" id="PTHR33490:SF12">
    <property type="entry name" value="BLL5557 PROTEIN"/>
    <property type="match status" value="1"/>
</dbReference>
<dbReference type="SUPFAM" id="SSF54001">
    <property type="entry name" value="Cysteine proteinases"/>
    <property type="match status" value="1"/>
</dbReference>
<dbReference type="Pfam" id="PF01841">
    <property type="entry name" value="Transglut_core"/>
    <property type="match status" value="1"/>
</dbReference>
<dbReference type="RefSeq" id="WP_176267260.1">
    <property type="nucleotide sequence ID" value="NZ_JABWGV010000002.1"/>
</dbReference>
<keyword evidence="3" id="KW-1185">Reference proteome</keyword>
<evidence type="ECO:0000313" key="2">
    <source>
        <dbReference type="EMBL" id="NVD44982.1"/>
    </source>
</evidence>
<name>A0A850H466_9SPHN</name>
<dbReference type="EMBL" id="JABWGV010000002">
    <property type="protein sequence ID" value="NVD44982.1"/>
    <property type="molecule type" value="Genomic_DNA"/>
</dbReference>
<reference evidence="2 3" key="1">
    <citation type="submission" date="2020-06" db="EMBL/GenBank/DDBJ databases">
        <title>Altererythrobacter sp. HHU K3-1.</title>
        <authorList>
            <person name="Zhang D."/>
            <person name="Xue H."/>
        </authorList>
    </citation>
    <scope>NUCLEOTIDE SEQUENCE [LARGE SCALE GENOMIC DNA]</scope>
    <source>
        <strain evidence="2 3">HHU K3-1</strain>
    </source>
</reference>
<protein>
    <submittedName>
        <fullName evidence="2">Transglutaminase family protein</fullName>
    </submittedName>
</protein>
<dbReference type="Gene3D" id="3.10.620.30">
    <property type="match status" value="1"/>
</dbReference>
<dbReference type="PANTHER" id="PTHR33490">
    <property type="entry name" value="BLR5614 PROTEIN-RELATED"/>
    <property type="match status" value="1"/>
</dbReference>
<evidence type="ECO:0000259" key="1">
    <source>
        <dbReference type="SMART" id="SM00460"/>
    </source>
</evidence>
<gene>
    <name evidence="2" type="ORF">HUV48_08095</name>
</gene>
<feature type="domain" description="Transglutaminase-like" evidence="1">
    <location>
        <begin position="158"/>
        <end position="225"/>
    </location>
</feature>
<comment type="caution">
    <text evidence="2">The sequence shown here is derived from an EMBL/GenBank/DDBJ whole genome shotgun (WGS) entry which is preliminary data.</text>
</comment>
<dbReference type="InterPro" id="IPR038765">
    <property type="entry name" value="Papain-like_cys_pep_sf"/>
</dbReference>
<proteinExistence type="predicted"/>
<dbReference type="AlphaFoldDB" id="A0A850H466"/>
<dbReference type="SMART" id="SM00460">
    <property type="entry name" value="TGc"/>
    <property type="match status" value="1"/>
</dbReference>
<dbReference type="InterPro" id="IPR002931">
    <property type="entry name" value="Transglutaminase-like"/>
</dbReference>